<comment type="subcellular location">
    <subcellularLocation>
        <location evidence="1">Nucleus</location>
    </subcellularLocation>
</comment>
<evidence type="ECO:0000256" key="2">
    <source>
        <dbReference type="ARBA" id="ARBA00005569"/>
    </source>
</evidence>
<keyword evidence="4" id="KW-0539">Nucleus</keyword>
<evidence type="ECO:0000256" key="1">
    <source>
        <dbReference type="ARBA" id="ARBA00004123"/>
    </source>
</evidence>
<evidence type="ECO:0000313" key="5">
    <source>
        <dbReference type="EMBL" id="KIH61515.1"/>
    </source>
</evidence>
<gene>
    <name evidence="5" type="ORF">ANCDUO_08214</name>
</gene>
<dbReference type="OrthoDB" id="103454at2759"/>
<evidence type="ECO:0000256" key="3">
    <source>
        <dbReference type="ARBA" id="ARBA00022448"/>
    </source>
</evidence>
<evidence type="ECO:0000256" key="4">
    <source>
        <dbReference type="ARBA" id="ARBA00023242"/>
    </source>
</evidence>
<evidence type="ECO:0000313" key="6">
    <source>
        <dbReference type="Proteomes" id="UP000054047"/>
    </source>
</evidence>
<sequence length="1070" mass="120002">MAEVNAMNDLELVLDRMSSEYPALVMETFLSIGMNEISDDSTALADGFCWMVSKHSIFVWSIETEGSSHKGTVQLPLPPSGLPYSAKSVVVYKRGRGRPPGVLVVSGEGVARHFPSLTSSVHDETVIELASEVTLSVQFLESSAKEASFILTTTSGSVFLLNVCTTAAHGEIQWARVGSRESRGIGRRLSNIIFGSQATPHDSSRVINSLIYRGDSEGEDCTCKKVAKDPVEPVVLTISPSTISSFDLLNKSASKTINIRSELERRVSSYFERASRGRPVAGLNMWFLDAAKFRDGILLLLAGSHDNIANVTFFLAMTHLNQTQAEVEWLSATPIGTKYAKNFEANNESSFVGHVFLCVPGQTANSPTCERTDGVIIVYPNFVQSVFLPDRLERRSEILLNKVTPIPTGTRLVGHACDERFCYVMTFDGAISCVRLLPKGFDDDLSNDNTFIEELSNLRDGSSQDDESLSLFVKAFILFATKNILEACDVMKPLLSKSDSDLTALVYTFLKHVIDQPVGSQPEKGLNKKRIVCNRTVLFLNHIGIYDRVHTRVTAVIAYSSIIIWYQIISINVSLGADFTATFPLDTMAQRALWYNSLMTERVAVAIALWQWECIREDRAEIMEQIIKRLEHISNVPYGCESTIYSTLSIIHFLPTACIETMRGLMRRAVDKEAKQRLVQLCADLLLTFMNAVETHRSLARFHLSECSEPIDGHEVIVALYDLGECEVAVDLAEKFKLSLGYASVDDFKVLVKVCLELDDEERRARLDAYKRRYVAEEFDMYLCRYLKQKKLNQMLLEEKGERVDRYLLSCEGIRWRRELQNNQFEQVSRSLLSLANRETSDVYRQRSFFAFSKLAAACSENVPEDVVQEANRKLLLLKHQSFIPESLIKTVYPDDPKRPLTIGEMIELNMLDADVVEGHRRALYLIASLLKDGDSSELRSFLTNVWTSVVKHCDWKQVNQISEIADTPFGGVLKKLVEDENPPDTLVLVLPPCEAVLESCRRTLSVNEFAPKWIRGAVERASSAVESALHNKKNEELKRSNATLSIPESFSVFRDRPLPSMDTLEAIPA</sequence>
<dbReference type="InterPro" id="IPR015943">
    <property type="entry name" value="WD40/YVTN_repeat-like_dom_sf"/>
</dbReference>
<comment type="similarity">
    <text evidence="2">Belongs to the nucleoporin Nup133 family.</text>
</comment>
<dbReference type="GO" id="GO:0031080">
    <property type="term" value="C:nuclear pore outer ring"/>
    <property type="evidence" value="ECO:0007669"/>
    <property type="project" value="TreeGrafter"/>
</dbReference>
<evidence type="ECO:0008006" key="7">
    <source>
        <dbReference type="Google" id="ProtNLM"/>
    </source>
</evidence>
<dbReference type="GO" id="GO:0006606">
    <property type="term" value="P:protein import into nucleus"/>
    <property type="evidence" value="ECO:0007669"/>
    <property type="project" value="TreeGrafter"/>
</dbReference>
<dbReference type="GO" id="GO:0016973">
    <property type="term" value="P:poly(A)+ mRNA export from nucleus"/>
    <property type="evidence" value="ECO:0007669"/>
    <property type="project" value="TreeGrafter"/>
</dbReference>
<protein>
    <recommendedName>
        <fullName evidence="7">Nucleoporin Nup133/Nup155-like N-terminal domain-containing protein</fullName>
    </recommendedName>
</protein>
<reference evidence="5 6" key="1">
    <citation type="submission" date="2013-12" db="EMBL/GenBank/DDBJ databases">
        <title>Draft genome of the parsitic nematode Ancylostoma duodenale.</title>
        <authorList>
            <person name="Mitreva M."/>
        </authorList>
    </citation>
    <scope>NUCLEOTIDE SEQUENCE [LARGE SCALE GENOMIC DNA]</scope>
    <source>
        <strain evidence="5 6">Zhejiang</strain>
    </source>
</reference>
<dbReference type="PANTHER" id="PTHR13405:SF11">
    <property type="entry name" value="NUCLEAR PORE COMPLEX PROTEIN NUP133"/>
    <property type="match status" value="1"/>
</dbReference>
<dbReference type="GO" id="GO:0000972">
    <property type="term" value="P:transcription-dependent tethering of RNA polymerase II gene DNA at nuclear periphery"/>
    <property type="evidence" value="ECO:0007669"/>
    <property type="project" value="TreeGrafter"/>
</dbReference>
<dbReference type="GO" id="GO:0017056">
    <property type="term" value="F:structural constituent of nuclear pore"/>
    <property type="evidence" value="ECO:0007669"/>
    <property type="project" value="InterPro"/>
</dbReference>
<dbReference type="Proteomes" id="UP000054047">
    <property type="component" value="Unassembled WGS sequence"/>
</dbReference>
<name>A0A0C2GJX3_9BILA</name>
<dbReference type="Gene3D" id="1.20.58.1380">
    <property type="match status" value="1"/>
</dbReference>
<dbReference type="InterPro" id="IPR037624">
    <property type="entry name" value="Nup133-like"/>
</dbReference>
<proteinExistence type="inferred from homology"/>
<dbReference type="EMBL" id="KN730062">
    <property type="protein sequence ID" value="KIH61515.1"/>
    <property type="molecule type" value="Genomic_DNA"/>
</dbReference>
<dbReference type="SUPFAM" id="SSF117289">
    <property type="entry name" value="Nucleoporin domain"/>
    <property type="match status" value="1"/>
</dbReference>
<keyword evidence="3" id="KW-0813">Transport</keyword>
<organism evidence="5 6">
    <name type="scientific">Ancylostoma duodenale</name>
    <dbReference type="NCBI Taxonomy" id="51022"/>
    <lineage>
        <taxon>Eukaryota</taxon>
        <taxon>Metazoa</taxon>
        <taxon>Ecdysozoa</taxon>
        <taxon>Nematoda</taxon>
        <taxon>Chromadorea</taxon>
        <taxon>Rhabditida</taxon>
        <taxon>Rhabditina</taxon>
        <taxon>Rhabditomorpha</taxon>
        <taxon>Strongyloidea</taxon>
        <taxon>Ancylostomatidae</taxon>
        <taxon>Ancylostomatinae</taxon>
        <taxon>Ancylostoma</taxon>
    </lineage>
</organism>
<keyword evidence="6" id="KW-1185">Reference proteome</keyword>
<dbReference type="AlphaFoldDB" id="A0A0C2GJX3"/>
<accession>A0A0C2GJX3</accession>
<dbReference type="Gene3D" id="2.130.10.10">
    <property type="entry name" value="YVTN repeat-like/Quinoprotein amine dehydrogenase"/>
    <property type="match status" value="1"/>
</dbReference>
<dbReference type="PANTHER" id="PTHR13405">
    <property type="entry name" value="NUCLEAR PORE COMPLEX PROTEIN NUP133"/>
    <property type="match status" value="1"/>
</dbReference>